<dbReference type="PANTHER" id="PTHR39550">
    <property type="entry name" value="SLL0658 PROTEIN"/>
    <property type="match status" value="1"/>
</dbReference>
<dbReference type="AlphaFoldDB" id="A0A1G1XVE6"/>
<dbReference type="PANTHER" id="PTHR39550:SF1">
    <property type="entry name" value="SLL0658 PROTEIN"/>
    <property type="match status" value="1"/>
</dbReference>
<dbReference type="STRING" id="1797532.A2729_04925"/>
<proteinExistence type="predicted"/>
<accession>A0A1G1XVE6</accession>
<sequence length="162" mass="18511">MIVSNTSTLVLLAKIGCLEQFIMISPPIEIPSQVKEESLFYPESYYALLIHKLITQGKINVTKVEEKNIRIIMSQFRLDKGEAAAYVLFDSSKHKAILTDDGELIKLCKLQEVPFTCALGALVRLYEKKVITKEKTLEKISQLQKIGRYSPKLIDYFKKEVQ</sequence>
<gene>
    <name evidence="1" type="ORF">A2729_04925</name>
</gene>
<dbReference type="EMBL" id="MHIB01000025">
    <property type="protein sequence ID" value="OGY44045.1"/>
    <property type="molecule type" value="Genomic_DNA"/>
</dbReference>
<reference evidence="1 2" key="1">
    <citation type="journal article" date="2016" name="Nat. Commun.">
        <title>Thousands of microbial genomes shed light on interconnected biogeochemical processes in an aquifer system.</title>
        <authorList>
            <person name="Anantharaman K."/>
            <person name="Brown C.T."/>
            <person name="Hug L.A."/>
            <person name="Sharon I."/>
            <person name="Castelle C.J."/>
            <person name="Probst A.J."/>
            <person name="Thomas B.C."/>
            <person name="Singh A."/>
            <person name="Wilkins M.J."/>
            <person name="Karaoz U."/>
            <person name="Brodie E.L."/>
            <person name="Williams K.H."/>
            <person name="Hubbard S.S."/>
            <person name="Banfield J.F."/>
        </authorList>
    </citation>
    <scope>NUCLEOTIDE SEQUENCE [LARGE SCALE GENOMIC DNA]</scope>
</reference>
<protein>
    <recommendedName>
        <fullName evidence="3">DUF3368 domain-containing protein</fullName>
    </recommendedName>
</protein>
<evidence type="ECO:0008006" key="3">
    <source>
        <dbReference type="Google" id="ProtNLM"/>
    </source>
</evidence>
<name>A0A1G1XVE6_9BACT</name>
<dbReference type="Proteomes" id="UP000178930">
    <property type="component" value="Unassembled WGS sequence"/>
</dbReference>
<dbReference type="Pfam" id="PF11848">
    <property type="entry name" value="DUF3368"/>
    <property type="match status" value="1"/>
</dbReference>
<evidence type="ECO:0000313" key="1">
    <source>
        <dbReference type="EMBL" id="OGY44045.1"/>
    </source>
</evidence>
<dbReference type="InterPro" id="IPR021799">
    <property type="entry name" value="PIN-like_prokaryotic"/>
</dbReference>
<evidence type="ECO:0000313" key="2">
    <source>
        <dbReference type="Proteomes" id="UP000178930"/>
    </source>
</evidence>
<organism evidence="1 2">
    <name type="scientific">Candidatus Buchananbacteria bacterium RIFCSPHIGHO2_01_FULL_39_14</name>
    <dbReference type="NCBI Taxonomy" id="1797532"/>
    <lineage>
        <taxon>Bacteria</taxon>
        <taxon>Candidatus Buchananiibacteriota</taxon>
    </lineage>
</organism>
<comment type="caution">
    <text evidence="1">The sequence shown here is derived from an EMBL/GenBank/DDBJ whole genome shotgun (WGS) entry which is preliminary data.</text>
</comment>